<comment type="caution">
    <text evidence="1">The sequence shown here is derived from an EMBL/GenBank/DDBJ whole genome shotgun (WGS) entry which is preliminary data.</text>
</comment>
<name>A0ACC0SGG4_POPTR</name>
<proteinExistence type="predicted"/>
<reference evidence="1 2" key="1">
    <citation type="journal article" date="2006" name="Science">
        <title>The genome of black cottonwood, Populus trichocarpa (Torr. &amp; Gray).</title>
        <authorList>
            <person name="Tuskan G.A."/>
            <person name="Difazio S."/>
            <person name="Jansson S."/>
            <person name="Bohlmann J."/>
            <person name="Grigoriev I."/>
            <person name="Hellsten U."/>
            <person name="Putnam N."/>
            <person name="Ralph S."/>
            <person name="Rombauts S."/>
            <person name="Salamov A."/>
            <person name="Schein J."/>
            <person name="Sterck L."/>
            <person name="Aerts A."/>
            <person name="Bhalerao R.R."/>
            <person name="Bhalerao R.P."/>
            <person name="Blaudez D."/>
            <person name="Boerjan W."/>
            <person name="Brun A."/>
            <person name="Brunner A."/>
            <person name="Busov V."/>
            <person name="Campbell M."/>
            <person name="Carlson J."/>
            <person name="Chalot M."/>
            <person name="Chapman J."/>
            <person name="Chen G.L."/>
            <person name="Cooper D."/>
            <person name="Coutinho P.M."/>
            <person name="Couturier J."/>
            <person name="Covert S."/>
            <person name="Cronk Q."/>
            <person name="Cunningham R."/>
            <person name="Davis J."/>
            <person name="Degroeve S."/>
            <person name="Dejardin A."/>
            <person name="Depamphilis C."/>
            <person name="Detter J."/>
            <person name="Dirks B."/>
            <person name="Dubchak I."/>
            <person name="Duplessis S."/>
            <person name="Ehlting J."/>
            <person name="Ellis B."/>
            <person name="Gendler K."/>
            <person name="Goodstein D."/>
            <person name="Gribskov M."/>
            <person name="Grimwood J."/>
            <person name="Groover A."/>
            <person name="Gunter L."/>
            <person name="Hamberger B."/>
            <person name="Heinze B."/>
            <person name="Helariutta Y."/>
            <person name="Henrissat B."/>
            <person name="Holligan D."/>
            <person name="Holt R."/>
            <person name="Huang W."/>
            <person name="Islam-Faridi N."/>
            <person name="Jones S."/>
            <person name="Jones-Rhoades M."/>
            <person name="Jorgensen R."/>
            <person name="Joshi C."/>
            <person name="Kangasjarvi J."/>
            <person name="Karlsson J."/>
            <person name="Kelleher C."/>
            <person name="Kirkpatrick R."/>
            <person name="Kirst M."/>
            <person name="Kohler A."/>
            <person name="Kalluri U."/>
            <person name="Larimer F."/>
            <person name="Leebens-Mack J."/>
            <person name="Leple J.C."/>
            <person name="Locascio P."/>
            <person name="Lou Y."/>
            <person name="Lucas S."/>
            <person name="Martin F."/>
            <person name="Montanini B."/>
            <person name="Napoli C."/>
            <person name="Nelson D.R."/>
            <person name="Nelson C."/>
            <person name="Nieminen K."/>
            <person name="Nilsson O."/>
            <person name="Pereda V."/>
            <person name="Peter G."/>
            <person name="Philippe R."/>
            <person name="Pilate G."/>
            <person name="Poliakov A."/>
            <person name="Razumovskaya J."/>
            <person name="Richardson P."/>
            <person name="Rinaldi C."/>
            <person name="Ritland K."/>
            <person name="Rouze P."/>
            <person name="Ryaboy D."/>
            <person name="Schmutz J."/>
            <person name="Schrader J."/>
            <person name="Segerman B."/>
            <person name="Shin H."/>
            <person name="Siddiqui A."/>
            <person name="Sterky F."/>
            <person name="Terry A."/>
            <person name="Tsai C.J."/>
            <person name="Uberbacher E."/>
            <person name="Unneberg P."/>
            <person name="Vahala J."/>
            <person name="Wall K."/>
            <person name="Wessler S."/>
            <person name="Yang G."/>
            <person name="Yin T."/>
            <person name="Douglas C."/>
            <person name="Marra M."/>
            <person name="Sandberg G."/>
            <person name="Van de Peer Y."/>
            <person name="Rokhsar D."/>
        </authorList>
    </citation>
    <scope>NUCLEOTIDE SEQUENCE [LARGE SCALE GENOMIC DNA]</scope>
    <source>
        <strain evidence="2">cv. Nisqually</strain>
    </source>
</reference>
<sequence>MATTNTHRRHVLALAVFLIVGIHILGNQKVAASCKESTVPSLKSRCSRFVRIPGPKVPPSYACCQAVKEITVGDLPCLCKLLTPAVQKVISMEKAVCVARTCGLPVPPGTVCGSKSIYYCLEYFTVLINFT</sequence>
<evidence type="ECO:0000313" key="2">
    <source>
        <dbReference type="Proteomes" id="UP000006729"/>
    </source>
</evidence>
<keyword evidence="2" id="KW-1185">Reference proteome</keyword>
<accession>A0ACC0SGG4</accession>
<organism evidence="1 2">
    <name type="scientific">Populus trichocarpa</name>
    <name type="common">Western balsam poplar</name>
    <name type="synonym">Populus balsamifera subsp. trichocarpa</name>
    <dbReference type="NCBI Taxonomy" id="3694"/>
    <lineage>
        <taxon>Eukaryota</taxon>
        <taxon>Viridiplantae</taxon>
        <taxon>Streptophyta</taxon>
        <taxon>Embryophyta</taxon>
        <taxon>Tracheophyta</taxon>
        <taxon>Spermatophyta</taxon>
        <taxon>Magnoliopsida</taxon>
        <taxon>eudicotyledons</taxon>
        <taxon>Gunneridae</taxon>
        <taxon>Pentapetalae</taxon>
        <taxon>rosids</taxon>
        <taxon>fabids</taxon>
        <taxon>Malpighiales</taxon>
        <taxon>Salicaceae</taxon>
        <taxon>Saliceae</taxon>
        <taxon>Populus</taxon>
    </lineage>
</organism>
<dbReference type="EMBL" id="CM009298">
    <property type="protein sequence ID" value="KAI9388344.1"/>
    <property type="molecule type" value="Genomic_DNA"/>
</dbReference>
<protein>
    <submittedName>
        <fullName evidence="1">Uncharacterized protein</fullName>
    </submittedName>
</protein>
<evidence type="ECO:0000313" key="1">
    <source>
        <dbReference type="EMBL" id="KAI9388344.1"/>
    </source>
</evidence>
<gene>
    <name evidence="1" type="ORF">POPTR_009G048800v4</name>
</gene>
<dbReference type="Proteomes" id="UP000006729">
    <property type="component" value="Chromosome 9"/>
</dbReference>